<accession>A0A7I9WA61</accession>
<comment type="caution">
    <text evidence="1">The sequence shown here is derived from an EMBL/GenBank/DDBJ whole genome shotgun (WGS) entry which is preliminary data.</text>
</comment>
<organism evidence="1 2">
    <name type="scientific">Mycolicibacterium agri</name>
    <name type="common">Mycobacterium agri</name>
    <dbReference type="NCBI Taxonomy" id="36811"/>
    <lineage>
        <taxon>Bacteria</taxon>
        <taxon>Bacillati</taxon>
        <taxon>Actinomycetota</taxon>
        <taxon>Actinomycetes</taxon>
        <taxon>Mycobacteriales</taxon>
        <taxon>Mycobacteriaceae</taxon>
        <taxon>Mycolicibacterium</taxon>
    </lineage>
</organism>
<dbReference type="Proteomes" id="UP000465302">
    <property type="component" value="Unassembled WGS sequence"/>
</dbReference>
<proteinExistence type="predicted"/>
<evidence type="ECO:0000313" key="1">
    <source>
        <dbReference type="EMBL" id="GFG54581.1"/>
    </source>
</evidence>
<name>A0A7I9WA61_MYCAG</name>
<protein>
    <submittedName>
        <fullName evidence="1">Uncharacterized protein</fullName>
    </submittedName>
</protein>
<evidence type="ECO:0000313" key="2">
    <source>
        <dbReference type="Proteomes" id="UP000465302"/>
    </source>
</evidence>
<dbReference type="AlphaFoldDB" id="A0A7I9WA61"/>
<gene>
    <name evidence="1" type="ORF">MAGR_60220</name>
</gene>
<reference evidence="1 2" key="1">
    <citation type="journal article" date="2019" name="Emerg. Microbes Infect.">
        <title>Comprehensive subspecies identification of 175 nontuberculous mycobacteria species based on 7547 genomic profiles.</title>
        <authorList>
            <person name="Matsumoto Y."/>
            <person name="Kinjo T."/>
            <person name="Motooka D."/>
            <person name="Nabeya D."/>
            <person name="Jung N."/>
            <person name="Uechi K."/>
            <person name="Horii T."/>
            <person name="Iida T."/>
            <person name="Fujita J."/>
            <person name="Nakamura S."/>
        </authorList>
    </citation>
    <scope>NUCLEOTIDE SEQUENCE [LARGE SCALE GENOMIC DNA]</scope>
    <source>
        <strain evidence="1 2">JCM 6377</strain>
    </source>
</reference>
<dbReference type="EMBL" id="BLKS01000001">
    <property type="protein sequence ID" value="GFG54581.1"/>
    <property type="molecule type" value="Genomic_DNA"/>
</dbReference>
<sequence length="95" mass="8726">MVSELTIAAPVPVAAMPDVASTLGGTPVDETPADAAAAGIDAAPPEPLAETVGAGGVGVPLGRSEPKAARFPGGGAAAIIGAGVPDDAAGGGEAD</sequence>